<evidence type="ECO:0000313" key="7">
    <source>
        <dbReference type="Proteomes" id="UP000237755"/>
    </source>
</evidence>
<protein>
    <submittedName>
        <fullName evidence="6">Histidine kinase</fullName>
    </submittedName>
</protein>
<keyword evidence="2 6" id="KW-0418">Kinase</keyword>
<dbReference type="CDD" id="cd16917">
    <property type="entry name" value="HATPase_UhpB-NarQ-NarX-like"/>
    <property type="match status" value="1"/>
</dbReference>
<evidence type="ECO:0000256" key="1">
    <source>
        <dbReference type="ARBA" id="ARBA00022679"/>
    </source>
</evidence>
<dbReference type="InterPro" id="IPR011712">
    <property type="entry name" value="Sig_transdc_His_kin_sub3_dim/P"/>
</dbReference>
<keyword evidence="7" id="KW-1185">Reference proteome</keyword>
<dbReference type="Gene3D" id="1.20.5.1930">
    <property type="match status" value="1"/>
</dbReference>
<evidence type="ECO:0000256" key="4">
    <source>
        <dbReference type="SAM" id="Phobius"/>
    </source>
</evidence>
<dbReference type="SUPFAM" id="SSF55874">
    <property type="entry name" value="ATPase domain of HSP90 chaperone/DNA topoisomerase II/histidine kinase"/>
    <property type="match status" value="1"/>
</dbReference>
<accession>A0ABX5AQ56</accession>
<keyword evidence="3" id="KW-0902">Two-component regulatory system</keyword>
<evidence type="ECO:0000256" key="3">
    <source>
        <dbReference type="ARBA" id="ARBA00023012"/>
    </source>
</evidence>
<dbReference type="InterPro" id="IPR036890">
    <property type="entry name" value="HATPase_C_sf"/>
</dbReference>
<dbReference type="InterPro" id="IPR050482">
    <property type="entry name" value="Sensor_HK_TwoCompSys"/>
</dbReference>
<reference evidence="6 7" key="1">
    <citation type="journal article" date="2008" name="Int. J. Syst. Evol. Microbiol.">
        <title>Leifsonia pindariensis sp. nov., isolated from the Pindari glacier of the Indian Himalayas, and emended description of the genus Leifsonia.</title>
        <authorList>
            <person name="Reddy G.S."/>
            <person name="Prabagaran S.R."/>
            <person name="Shivaji S."/>
        </authorList>
    </citation>
    <scope>NUCLEOTIDE SEQUENCE [LARGE SCALE GENOMIC DNA]</scope>
    <source>
        <strain evidence="6 7">PON 10</strain>
    </source>
</reference>
<evidence type="ECO:0000256" key="2">
    <source>
        <dbReference type="ARBA" id="ARBA00022777"/>
    </source>
</evidence>
<dbReference type="PANTHER" id="PTHR24421">
    <property type="entry name" value="NITRATE/NITRITE SENSOR PROTEIN NARX-RELATED"/>
    <property type="match status" value="1"/>
</dbReference>
<evidence type="ECO:0000259" key="5">
    <source>
        <dbReference type="Pfam" id="PF07730"/>
    </source>
</evidence>
<dbReference type="Gene3D" id="3.30.565.10">
    <property type="entry name" value="Histidine kinase-like ATPase, C-terminal domain"/>
    <property type="match status" value="1"/>
</dbReference>
<dbReference type="Proteomes" id="UP000237755">
    <property type="component" value="Unassembled WGS sequence"/>
</dbReference>
<feature type="transmembrane region" description="Helical" evidence="4">
    <location>
        <begin position="92"/>
        <end position="109"/>
    </location>
</feature>
<organism evidence="6 7">
    <name type="scientific">Microterricola pindariensis</name>
    <dbReference type="NCBI Taxonomy" id="478010"/>
    <lineage>
        <taxon>Bacteria</taxon>
        <taxon>Bacillati</taxon>
        <taxon>Actinomycetota</taxon>
        <taxon>Actinomycetes</taxon>
        <taxon>Micrococcales</taxon>
        <taxon>Microbacteriaceae</taxon>
        <taxon>Microterricola</taxon>
    </lineage>
</organism>
<sequence length="409" mass="43637">MGDAAGGETGQTAGTPTPVRSVQTTWLFTLGSMVFFSVFLYACVALMVLQEVATAGDALDAVVLMLTLAAAGVNVRYCWFLRVGRGGGLPRTAWTLALLAPAASVWVVGLFAPNAALIGAIPLWMALCLIACLLPKRARWLLLAVGAGLLVMHPFVSDALTGSEATFMDRYSGWLLAVYVLALPVMLLTSLWWWEIVVTLDRNRHTAAELAVAQERLRFAADLHDIQGHHLQVIALKSELAERLLAVDAEAARVHVHEMRLIAKQALEETRSLVAGYREVALDDELQNAREVLTAAGATCMLDVDPLPAGTDLRRALAMTVREATTNILRHSEAGRVGIRFRSTAEAYTLEIGNDGVGAASSAGTSGSGLAGLRERLLPVGGELETSFDPDAGQFTLTVSVPTRVGARA</sequence>
<dbReference type="PANTHER" id="PTHR24421:SF63">
    <property type="entry name" value="SENSOR HISTIDINE KINASE DESK"/>
    <property type="match status" value="1"/>
</dbReference>
<dbReference type="GO" id="GO:0016301">
    <property type="term" value="F:kinase activity"/>
    <property type="evidence" value="ECO:0007669"/>
    <property type="project" value="UniProtKB-KW"/>
</dbReference>
<feature type="transmembrane region" description="Helical" evidence="4">
    <location>
        <begin position="61"/>
        <end position="80"/>
    </location>
</feature>
<keyword evidence="4" id="KW-0812">Transmembrane</keyword>
<feature type="domain" description="Signal transduction histidine kinase subgroup 3 dimerisation and phosphoacceptor" evidence="5">
    <location>
        <begin position="215"/>
        <end position="281"/>
    </location>
</feature>
<keyword evidence="4" id="KW-1133">Transmembrane helix</keyword>
<name>A0ABX5AQ56_9MICO</name>
<evidence type="ECO:0000313" key="6">
    <source>
        <dbReference type="EMBL" id="PPL14121.1"/>
    </source>
</evidence>
<dbReference type="Pfam" id="PF07730">
    <property type="entry name" value="HisKA_3"/>
    <property type="match status" value="1"/>
</dbReference>
<proteinExistence type="predicted"/>
<dbReference type="EMBL" id="MPZN01000116">
    <property type="protein sequence ID" value="PPL14121.1"/>
    <property type="molecule type" value="Genomic_DNA"/>
</dbReference>
<keyword evidence="4" id="KW-0472">Membrane</keyword>
<comment type="caution">
    <text evidence="6">The sequence shown here is derived from an EMBL/GenBank/DDBJ whole genome shotgun (WGS) entry which is preliminary data.</text>
</comment>
<gene>
    <name evidence="6" type="ORF">GY24_17105</name>
</gene>
<feature type="transmembrane region" description="Helical" evidence="4">
    <location>
        <begin position="115"/>
        <end position="133"/>
    </location>
</feature>
<feature type="transmembrane region" description="Helical" evidence="4">
    <location>
        <begin position="140"/>
        <end position="156"/>
    </location>
</feature>
<feature type="transmembrane region" description="Helical" evidence="4">
    <location>
        <begin position="26"/>
        <end position="49"/>
    </location>
</feature>
<feature type="transmembrane region" description="Helical" evidence="4">
    <location>
        <begin position="176"/>
        <end position="194"/>
    </location>
</feature>
<keyword evidence="1" id="KW-0808">Transferase</keyword>